<dbReference type="AlphaFoldDB" id="A0A645DWJ9"/>
<reference evidence="1" key="1">
    <citation type="submission" date="2019-08" db="EMBL/GenBank/DDBJ databases">
        <authorList>
            <person name="Kucharzyk K."/>
            <person name="Murdoch R.W."/>
            <person name="Higgins S."/>
            <person name="Loffler F."/>
        </authorList>
    </citation>
    <scope>NUCLEOTIDE SEQUENCE</scope>
</reference>
<proteinExistence type="predicted"/>
<accession>A0A645DWJ9</accession>
<name>A0A645DWJ9_9ZZZZ</name>
<dbReference type="EMBL" id="VSSQ01040608">
    <property type="protein sequence ID" value="MPM93904.1"/>
    <property type="molecule type" value="Genomic_DNA"/>
</dbReference>
<evidence type="ECO:0000313" key="1">
    <source>
        <dbReference type="EMBL" id="MPM93904.1"/>
    </source>
</evidence>
<comment type="caution">
    <text evidence="1">The sequence shown here is derived from an EMBL/GenBank/DDBJ whole genome shotgun (WGS) entry which is preliminary data.</text>
</comment>
<organism evidence="1">
    <name type="scientific">bioreactor metagenome</name>
    <dbReference type="NCBI Taxonomy" id="1076179"/>
    <lineage>
        <taxon>unclassified sequences</taxon>
        <taxon>metagenomes</taxon>
        <taxon>ecological metagenomes</taxon>
    </lineage>
</organism>
<protein>
    <submittedName>
        <fullName evidence="1">Uncharacterized protein</fullName>
    </submittedName>
</protein>
<sequence length="124" mass="14257">MDDVFVLKAAHDVHHRVHLANVREEFVAQSLATARAAHETRDVDELNRRGRVLFGVIHCGQHVQPLVRHGNHADVRLNGAERVVRRLRARLRNRVKERALANVRQANHSKFHIGLPPLLFLEEK</sequence>
<gene>
    <name evidence="1" type="ORF">SDC9_141046</name>
</gene>